<organism evidence="1 2">
    <name type="scientific">Romanomermis culicivorax</name>
    <name type="common">Nematode worm</name>
    <dbReference type="NCBI Taxonomy" id="13658"/>
    <lineage>
        <taxon>Eukaryota</taxon>
        <taxon>Metazoa</taxon>
        <taxon>Ecdysozoa</taxon>
        <taxon>Nematoda</taxon>
        <taxon>Enoplea</taxon>
        <taxon>Dorylaimia</taxon>
        <taxon>Mermithida</taxon>
        <taxon>Mermithoidea</taxon>
        <taxon>Mermithidae</taxon>
        <taxon>Romanomermis</taxon>
    </lineage>
</organism>
<keyword evidence="1" id="KW-1185">Reference proteome</keyword>
<evidence type="ECO:0000313" key="1">
    <source>
        <dbReference type="Proteomes" id="UP000887565"/>
    </source>
</evidence>
<sequence length="73" mass="8329">MVIVLTLHCQSTYFCPSYGERPPMAEGCGRCLDDEDGVFLMCKFGRFRKYNCKDGKKCRQPKAMDCASYECVP</sequence>
<dbReference type="Proteomes" id="UP000887565">
    <property type="component" value="Unplaced"/>
</dbReference>
<dbReference type="AlphaFoldDB" id="A0A915I1Q3"/>
<accession>A0A915I1Q3</accession>
<protein>
    <submittedName>
        <fullName evidence="2">Uncharacterized protein</fullName>
    </submittedName>
</protein>
<evidence type="ECO:0000313" key="2">
    <source>
        <dbReference type="WBParaSite" id="nRc.2.0.1.t07392-RA"/>
    </source>
</evidence>
<name>A0A915I1Q3_ROMCU</name>
<proteinExistence type="predicted"/>
<reference evidence="2" key="1">
    <citation type="submission" date="2022-11" db="UniProtKB">
        <authorList>
            <consortium name="WormBaseParasite"/>
        </authorList>
    </citation>
    <scope>IDENTIFICATION</scope>
</reference>
<dbReference type="WBParaSite" id="nRc.2.0.1.t07392-RA">
    <property type="protein sequence ID" value="nRc.2.0.1.t07392-RA"/>
    <property type="gene ID" value="nRc.2.0.1.g07392"/>
</dbReference>